<reference evidence="4" key="1">
    <citation type="submission" date="2021-08" db="EMBL/GenBank/DDBJ databases">
        <title>WGS assembly of Ceratopteris richardii.</title>
        <authorList>
            <person name="Marchant D.B."/>
            <person name="Chen G."/>
            <person name="Jenkins J."/>
            <person name="Shu S."/>
            <person name="Leebens-Mack J."/>
            <person name="Grimwood J."/>
            <person name="Schmutz J."/>
            <person name="Soltis P."/>
            <person name="Soltis D."/>
            <person name="Chen Z.-H."/>
        </authorList>
    </citation>
    <scope>NUCLEOTIDE SEQUENCE</scope>
    <source>
        <strain evidence="4">Whitten #5841</strain>
        <tissue evidence="4">Leaf</tissue>
    </source>
</reference>
<protein>
    <recommendedName>
        <fullName evidence="3">PIH1 N-terminal domain-containing protein</fullName>
    </recommendedName>
</protein>
<dbReference type="PANTHER" id="PTHR22997">
    <property type="entry name" value="PIH1 DOMAIN-CONTAINING PROTEIN 1"/>
    <property type="match status" value="1"/>
</dbReference>
<organism evidence="4 5">
    <name type="scientific">Ceratopteris richardii</name>
    <name type="common">Triangle waterfern</name>
    <dbReference type="NCBI Taxonomy" id="49495"/>
    <lineage>
        <taxon>Eukaryota</taxon>
        <taxon>Viridiplantae</taxon>
        <taxon>Streptophyta</taxon>
        <taxon>Embryophyta</taxon>
        <taxon>Tracheophyta</taxon>
        <taxon>Polypodiopsida</taxon>
        <taxon>Polypodiidae</taxon>
        <taxon>Polypodiales</taxon>
        <taxon>Pteridineae</taxon>
        <taxon>Pteridaceae</taxon>
        <taxon>Parkerioideae</taxon>
        <taxon>Ceratopteris</taxon>
    </lineage>
</organism>
<feature type="domain" description="PIH1 N-terminal" evidence="3">
    <location>
        <begin position="14"/>
        <end position="172"/>
    </location>
</feature>
<dbReference type="GO" id="GO:0005737">
    <property type="term" value="C:cytoplasm"/>
    <property type="evidence" value="ECO:0007669"/>
    <property type="project" value="TreeGrafter"/>
</dbReference>
<dbReference type="Pfam" id="PF08190">
    <property type="entry name" value="PIH1"/>
    <property type="match status" value="1"/>
</dbReference>
<comment type="caution">
    <text evidence="4">The sequence shown here is derived from an EMBL/GenBank/DDBJ whole genome shotgun (WGS) entry which is preliminary data.</text>
</comment>
<dbReference type="Proteomes" id="UP000825935">
    <property type="component" value="Chromosome 5"/>
</dbReference>
<evidence type="ECO:0000313" key="4">
    <source>
        <dbReference type="EMBL" id="KAH7437679.1"/>
    </source>
</evidence>
<gene>
    <name evidence="4" type="ORF">KP509_05G084100</name>
</gene>
<accession>A0A8T2V0A2</accession>
<evidence type="ECO:0000313" key="5">
    <source>
        <dbReference type="Proteomes" id="UP000825935"/>
    </source>
</evidence>
<comment type="similarity">
    <text evidence="1">Belongs to the PIH1 family.</text>
</comment>
<dbReference type="AlphaFoldDB" id="A0A8T2V0A2"/>
<evidence type="ECO:0000256" key="2">
    <source>
        <dbReference type="SAM" id="MobiDB-lite"/>
    </source>
</evidence>
<sequence>MISSDQGVWVPGLAEKETNIETKEITPESFYFVKLIDMQGLKNFINMCGCSEVAAPGEWKDGVPPELEESFSLMESNADYDTQNLRFSLSCSDCIYSTDNQGKLCKVYDVVFNLEVMRHSMVHKQLKAFLINMAITWISQKYKVELNSDYKLPRGKYKGSQIRKHYIRTSKRQLVTEIYDANADMSPSFPLIINKPSQILQPQVVKDRDTDFVRQSPALPELFTGMHGSSENSSLSSLQKKIPLQHDDKTATPQNEDSLFCFPTCSLALHNHKGTPNNVCEIAPNANVVNSNNNKMNDESVHQGSSSSILSEQKSELSEIEDGSSCQVFEAYSAKPPLEQTPFIQTNFHGCPVELVILRIMLPSCLEDVKVWASKTEVLVEAHSYDPIKVPLVFPTSPSDSKAIFFRVERLLEVHLPYCPFIKAIE</sequence>
<dbReference type="OrthoDB" id="5135119at2759"/>
<dbReference type="PANTHER" id="PTHR22997:SF11">
    <property type="entry name" value="PIH1 N-TERMINAL DOMAIN-CONTAINING PROTEIN"/>
    <property type="match status" value="1"/>
</dbReference>
<feature type="region of interest" description="Disordered" evidence="2">
    <location>
        <begin position="291"/>
        <end position="313"/>
    </location>
</feature>
<evidence type="ECO:0000256" key="1">
    <source>
        <dbReference type="ARBA" id="ARBA00008511"/>
    </source>
</evidence>
<dbReference type="InterPro" id="IPR050734">
    <property type="entry name" value="PIH1/Kintoun_subfamily"/>
</dbReference>
<dbReference type="OMA" id="KMSSTEY"/>
<evidence type="ECO:0000259" key="3">
    <source>
        <dbReference type="Pfam" id="PF08190"/>
    </source>
</evidence>
<name>A0A8T2V0A2_CERRI</name>
<dbReference type="InterPro" id="IPR012981">
    <property type="entry name" value="PIH1_N"/>
</dbReference>
<keyword evidence="5" id="KW-1185">Reference proteome</keyword>
<dbReference type="EMBL" id="CM035410">
    <property type="protein sequence ID" value="KAH7437679.1"/>
    <property type="molecule type" value="Genomic_DNA"/>
</dbReference>
<proteinExistence type="inferred from homology"/>